<evidence type="ECO:0000256" key="8">
    <source>
        <dbReference type="ARBA" id="ARBA00023125"/>
    </source>
</evidence>
<comment type="similarity">
    <text evidence="2">Belongs to the krueppel C2H2-type zinc-finger protein family.</text>
</comment>
<sequence>MNKDKARDPLTQKILDLTLEIIFLLTGEGHMVVKIHEMVSDSSCHQISEGGYCRTQSFNTEPSPHSGIHEQNNEKILELTKKIIRLLTGEVPIRCEDVTVYLSMEEWEYVERHKDLYKVVTMEDHQPIVTLDKSASGDFGAESITSNMEQYLNKETGSATNTEQETCEKRNVPEKDLNPVAEHTEYPTTDIKEEPDSCEEEKKMYRVIYNPTEYTMRKYTFTHTEAELASCEEDLSDSDLYPPPEHPQIEYSSTGFKTESPTYDGNLTEKELYKPAEHTQTEWVHEKLDKYLKGYSNLMKINPRESLIGSQKPDQSIYYTDTLNSVHKGNTELSSQMDKVSYSETAICSMHHKVREPLSSSACVDNSTIDSAFKHQHVNTVEQPSSCPECGKHFTDLIALKKHQTVHTGKTHENTNPEQETCEKRNVPEKDLNPVAEHTEYSTTDIKEEPDSCEEENQMYSVIYNPTEYTETKYNSTFSEAESASCEEDISDPEIYPPPEHPQIEYSSTGFKTESPTYDGNLTEKEFYKPAEHTQTEWVHEKLDKYLKGYSTVMKINRRRSLIESQKPDQSIYYTDTVMLNSVHKGNPAFSSQKNKVSYSETDFVNHGTNVREEPFSSSACGDNSIIDSAFKPQHINTVETLSCPEYGKPFTDLIALKKHQKIHTGKTQFKHPEYRNYYTDPSHFAAHAKTHTGEKPFKCAVCGKCFVYASRLTQHNRIHTGEKPFKCQECGKCFTNSSHLKTHKMIHTGEKSFKCGDCGKCFTFASHLTDHKRIHTGERPYKCSECEKCFTQASHLATHKMIHTGEKTFKCGDCGKCFTFASHLTEHKRVHTGERPFKCSECEKCFTQASSLARHKMIHKGEKLFKCAECGKCFTWAFSLARHEMIHTQ</sequence>
<dbReference type="FunFam" id="3.30.160.60:FF:001270">
    <property type="entry name" value="zinc finger protein 583 isoform X1"/>
    <property type="match status" value="1"/>
</dbReference>
<feature type="domain" description="C2H2-type" evidence="13">
    <location>
        <begin position="385"/>
        <end position="412"/>
    </location>
</feature>
<feature type="domain" description="C2H2-type" evidence="13">
    <location>
        <begin position="866"/>
        <end position="890"/>
    </location>
</feature>
<feature type="domain" description="C2H2-type" evidence="13">
    <location>
        <begin position="642"/>
        <end position="669"/>
    </location>
</feature>
<evidence type="ECO:0000256" key="2">
    <source>
        <dbReference type="ARBA" id="ARBA00006991"/>
    </source>
</evidence>
<dbReference type="FunFam" id="3.30.160.60:FF:000016">
    <property type="entry name" value="zinc finger protein 37 homolog"/>
    <property type="match status" value="1"/>
</dbReference>
<evidence type="ECO:0000256" key="1">
    <source>
        <dbReference type="ARBA" id="ARBA00004123"/>
    </source>
</evidence>
<dbReference type="Gene3D" id="3.30.160.60">
    <property type="entry name" value="Classic Zinc Finger"/>
    <property type="match status" value="9"/>
</dbReference>
<reference evidence="14" key="2">
    <citation type="submission" date="2025-09" db="UniProtKB">
        <authorList>
            <consortium name="Ensembl"/>
        </authorList>
    </citation>
    <scope>IDENTIFICATION</scope>
</reference>
<evidence type="ECO:0000256" key="5">
    <source>
        <dbReference type="ARBA" id="ARBA00022771"/>
    </source>
</evidence>
<name>A0A8C5Q4P3_9ANUR</name>
<dbReference type="InterPro" id="IPR013087">
    <property type="entry name" value="Znf_C2H2_type"/>
</dbReference>
<dbReference type="Gene3D" id="6.10.140.140">
    <property type="match status" value="1"/>
</dbReference>
<keyword evidence="8" id="KW-0238">DNA-binding</keyword>
<evidence type="ECO:0000256" key="9">
    <source>
        <dbReference type="ARBA" id="ARBA00023163"/>
    </source>
</evidence>
<dbReference type="SUPFAM" id="SSF109640">
    <property type="entry name" value="KRAB domain (Kruppel-associated box)"/>
    <property type="match status" value="1"/>
</dbReference>
<feature type="domain" description="C2H2-type" evidence="13">
    <location>
        <begin position="698"/>
        <end position="725"/>
    </location>
</feature>
<dbReference type="Proteomes" id="UP000694569">
    <property type="component" value="Unplaced"/>
</dbReference>
<evidence type="ECO:0000259" key="13">
    <source>
        <dbReference type="PROSITE" id="PS50157"/>
    </source>
</evidence>
<dbReference type="AlphaFoldDB" id="A0A8C5Q4P3"/>
<dbReference type="FunFam" id="3.30.160.60:FF:002061">
    <property type="entry name" value="Uncharacterized protein"/>
    <property type="match status" value="1"/>
</dbReference>
<keyword evidence="5 11" id="KW-0863">Zinc-finger</keyword>
<dbReference type="InterPro" id="IPR036236">
    <property type="entry name" value="Znf_C2H2_sf"/>
</dbReference>
<dbReference type="InterPro" id="IPR036051">
    <property type="entry name" value="KRAB_dom_sf"/>
</dbReference>
<evidence type="ECO:0000313" key="14">
    <source>
        <dbReference type="Ensembl" id="ENSLLEP00000032895.1"/>
    </source>
</evidence>
<keyword evidence="4" id="KW-0677">Repeat</keyword>
<dbReference type="Ensembl" id="ENSLLET00000034158.1">
    <property type="protein sequence ID" value="ENSLLEP00000032895.1"/>
    <property type="gene ID" value="ENSLLEG00000020573.1"/>
</dbReference>
<dbReference type="FunFam" id="3.30.160.60:FF:002090">
    <property type="entry name" value="Zinc finger protein 473"/>
    <property type="match status" value="1"/>
</dbReference>
<dbReference type="PROSITE" id="PS00028">
    <property type="entry name" value="ZINC_FINGER_C2H2_1"/>
    <property type="match status" value="8"/>
</dbReference>
<feature type="region of interest" description="Disordered" evidence="12">
    <location>
        <begin position="230"/>
        <end position="266"/>
    </location>
</feature>
<feature type="domain" description="C2H2-type" evidence="13">
    <location>
        <begin position="726"/>
        <end position="753"/>
    </location>
</feature>
<feature type="domain" description="C2H2-type" evidence="13">
    <location>
        <begin position="838"/>
        <end position="865"/>
    </location>
</feature>
<dbReference type="FunFam" id="3.30.160.60:FF:002343">
    <property type="entry name" value="Zinc finger protein 33A"/>
    <property type="match status" value="1"/>
</dbReference>
<dbReference type="InterPro" id="IPR041697">
    <property type="entry name" value="Znf-C2H2_11"/>
</dbReference>
<keyword evidence="9" id="KW-0804">Transcription</keyword>
<dbReference type="FunFam" id="3.30.160.60:FF:000358">
    <property type="entry name" value="zinc finger protein 24"/>
    <property type="match status" value="1"/>
</dbReference>
<feature type="region of interest" description="Disordered" evidence="12">
    <location>
        <begin position="405"/>
        <end position="424"/>
    </location>
</feature>
<dbReference type="FunFam" id="3.30.160.60:FF:000710">
    <property type="entry name" value="Zinc finger protein 768"/>
    <property type="match status" value="1"/>
</dbReference>
<feature type="compositionally biased region" description="Basic and acidic residues" evidence="12">
    <location>
        <begin position="410"/>
        <end position="424"/>
    </location>
</feature>
<dbReference type="PANTHER" id="PTHR23235:SF142">
    <property type="entry name" value="ZINC FINGER PROTEIN 384"/>
    <property type="match status" value="1"/>
</dbReference>
<evidence type="ECO:0000256" key="6">
    <source>
        <dbReference type="ARBA" id="ARBA00022833"/>
    </source>
</evidence>
<dbReference type="SUPFAM" id="SSF57667">
    <property type="entry name" value="beta-beta-alpha zinc fingers"/>
    <property type="match status" value="6"/>
</dbReference>
<dbReference type="InterPro" id="IPR001909">
    <property type="entry name" value="KRAB"/>
</dbReference>
<dbReference type="PROSITE" id="PS50157">
    <property type="entry name" value="ZINC_FINGER_C2H2_2"/>
    <property type="match status" value="9"/>
</dbReference>
<dbReference type="SMART" id="SM00355">
    <property type="entry name" value="ZnF_C2H2"/>
    <property type="match status" value="9"/>
</dbReference>
<dbReference type="PANTHER" id="PTHR23235">
    <property type="entry name" value="KRUEPPEL-LIKE TRANSCRIPTION FACTOR"/>
    <property type="match status" value="1"/>
</dbReference>
<protein>
    <recommendedName>
        <fullName evidence="13">C2H2-type domain-containing protein</fullName>
    </recommendedName>
</protein>
<feature type="domain" description="C2H2-type" evidence="13">
    <location>
        <begin position="782"/>
        <end position="809"/>
    </location>
</feature>
<dbReference type="GO" id="GO:0005634">
    <property type="term" value="C:nucleus"/>
    <property type="evidence" value="ECO:0007669"/>
    <property type="project" value="UniProtKB-SubCell"/>
</dbReference>
<keyword evidence="15" id="KW-1185">Reference proteome</keyword>
<feature type="domain" description="C2H2-type" evidence="13">
    <location>
        <begin position="754"/>
        <end position="781"/>
    </location>
</feature>
<keyword evidence="10" id="KW-0539">Nucleus</keyword>
<evidence type="ECO:0000256" key="3">
    <source>
        <dbReference type="ARBA" id="ARBA00022723"/>
    </source>
</evidence>
<reference evidence="14" key="1">
    <citation type="submission" date="2025-08" db="UniProtKB">
        <authorList>
            <consortium name="Ensembl"/>
        </authorList>
    </citation>
    <scope>IDENTIFICATION</scope>
</reference>
<organism evidence="14 15">
    <name type="scientific">Leptobrachium leishanense</name>
    <name type="common">Leishan spiny toad</name>
    <dbReference type="NCBI Taxonomy" id="445787"/>
    <lineage>
        <taxon>Eukaryota</taxon>
        <taxon>Metazoa</taxon>
        <taxon>Chordata</taxon>
        <taxon>Craniata</taxon>
        <taxon>Vertebrata</taxon>
        <taxon>Euteleostomi</taxon>
        <taxon>Amphibia</taxon>
        <taxon>Batrachia</taxon>
        <taxon>Anura</taxon>
        <taxon>Pelobatoidea</taxon>
        <taxon>Megophryidae</taxon>
        <taxon>Leptobrachium</taxon>
    </lineage>
</organism>
<dbReference type="Pfam" id="PF16622">
    <property type="entry name" value="zf-C2H2_11"/>
    <property type="match status" value="1"/>
</dbReference>
<dbReference type="Pfam" id="PF01352">
    <property type="entry name" value="KRAB"/>
    <property type="match status" value="1"/>
</dbReference>
<dbReference type="FunFam" id="3.30.160.60:FF:001532">
    <property type="entry name" value="Zinc finger protein 483"/>
    <property type="match status" value="1"/>
</dbReference>
<dbReference type="GO" id="GO:0000981">
    <property type="term" value="F:DNA-binding transcription factor activity, RNA polymerase II-specific"/>
    <property type="evidence" value="ECO:0007669"/>
    <property type="project" value="TreeGrafter"/>
</dbReference>
<evidence type="ECO:0000256" key="12">
    <source>
        <dbReference type="SAM" id="MobiDB-lite"/>
    </source>
</evidence>
<dbReference type="GeneTree" id="ENSGT01150000286941"/>
<feature type="domain" description="C2H2-type" evidence="13">
    <location>
        <begin position="810"/>
        <end position="837"/>
    </location>
</feature>
<evidence type="ECO:0000256" key="10">
    <source>
        <dbReference type="ARBA" id="ARBA00023242"/>
    </source>
</evidence>
<evidence type="ECO:0000256" key="4">
    <source>
        <dbReference type="ARBA" id="ARBA00022737"/>
    </source>
</evidence>
<dbReference type="GO" id="GO:0008270">
    <property type="term" value="F:zinc ion binding"/>
    <property type="evidence" value="ECO:0007669"/>
    <property type="project" value="UniProtKB-KW"/>
</dbReference>
<accession>A0A8C5Q4P3</accession>
<keyword evidence="6" id="KW-0862">Zinc</keyword>
<keyword evidence="3" id="KW-0479">Metal-binding</keyword>
<comment type="subcellular location">
    <subcellularLocation>
        <location evidence="1">Nucleus</location>
    </subcellularLocation>
</comment>
<proteinExistence type="inferred from homology"/>
<keyword evidence="7" id="KW-0805">Transcription regulation</keyword>
<feature type="compositionally biased region" description="Polar residues" evidence="12">
    <location>
        <begin position="250"/>
        <end position="265"/>
    </location>
</feature>
<evidence type="ECO:0000256" key="7">
    <source>
        <dbReference type="ARBA" id="ARBA00023015"/>
    </source>
</evidence>
<evidence type="ECO:0000256" key="11">
    <source>
        <dbReference type="PROSITE-ProRule" id="PRU00042"/>
    </source>
</evidence>
<dbReference type="Pfam" id="PF00096">
    <property type="entry name" value="zf-C2H2"/>
    <property type="match status" value="7"/>
</dbReference>
<dbReference type="CDD" id="cd07765">
    <property type="entry name" value="KRAB_A-box"/>
    <property type="match status" value="1"/>
</dbReference>
<dbReference type="GO" id="GO:0000978">
    <property type="term" value="F:RNA polymerase II cis-regulatory region sequence-specific DNA binding"/>
    <property type="evidence" value="ECO:0007669"/>
    <property type="project" value="TreeGrafter"/>
</dbReference>
<evidence type="ECO:0000313" key="15">
    <source>
        <dbReference type="Proteomes" id="UP000694569"/>
    </source>
</evidence>